<organism evidence="2 3">
    <name type="scientific">Sphingopyxis panaciterrulae</name>
    <dbReference type="NCBI Taxonomy" id="462372"/>
    <lineage>
        <taxon>Bacteria</taxon>
        <taxon>Pseudomonadati</taxon>
        <taxon>Pseudomonadota</taxon>
        <taxon>Alphaproteobacteria</taxon>
        <taxon>Sphingomonadales</taxon>
        <taxon>Sphingomonadaceae</taxon>
        <taxon>Sphingopyxis</taxon>
    </lineage>
</organism>
<evidence type="ECO:0000259" key="1">
    <source>
        <dbReference type="SMART" id="SM00953"/>
    </source>
</evidence>
<sequence>MSFDSAILRELAVAIDVTGYLRVMEARHRATPTGMGHGETRFSSPNHSFTILYAAQDLPTALAEKVIRDRFQGRKKRVLLEADLQEQVVAQMVSLAPLKLLDLRTSGASRLGIPTDAVRGRAQQAGRKFSKQLYDRTDFDGIAYMSRITNAECVAIYDRAVTSKLDPACPVVELLRIGGLQSALQSLNVQIRQ</sequence>
<protein>
    <recommendedName>
        <fullName evidence="1">RES domain-containing protein</fullName>
    </recommendedName>
</protein>
<dbReference type="AlphaFoldDB" id="A0A7W9B979"/>
<accession>A0A7W9B979</accession>
<dbReference type="RefSeq" id="WP_184101428.1">
    <property type="nucleotide sequence ID" value="NZ_JACIJH010000021.1"/>
</dbReference>
<dbReference type="InterPro" id="IPR014914">
    <property type="entry name" value="RES_dom"/>
</dbReference>
<keyword evidence="3" id="KW-1185">Reference proteome</keyword>
<comment type="caution">
    <text evidence="2">The sequence shown here is derived from an EMBL/GenBank/DDBJ whole genome shotgun (WGS) entry which is preliminary data.</text>
</comment>
<proteinExistence type="predicted"/>
<dbReference type="Pfam" id="PF08808">
    <property type="entry name" value="RES"/>
    <property type="match status" value="1"/>
</dbReference>
<dbReference type="Proteomes" id="UP000537161">
    <property type="component" value="Unassembled WGS sequence"/>
</dbReference>
<dbReference type="EMBL" id="JACIJH010000021">
    <property type="protein sequence ID" value="MBB5708579.1"/>
    <property type="molecule type" value="Genomic_DNA"/>
</dbReference>
<name>A0A7W9B979_9SPHN</name>
<reference evidence="2 3" key="1">
    <citation type="submission" date="2020-08" db="EMBL/GenBank/DDBJ databases">
        <title>Genomic Encyclopedia of Type Strains, Phase IV (KMG-IV): sequencing the most valuable type-strain genomes for metagenomic binning, comparative biology and taxonomic classification.</title>
        <authorList>
            <person name="Goeker M."/>
        </authorList>
    </citation>
    <scope>NUCLEOTIDE SEQUENCE [LARGE SCALE GENOMIC DNA]</scope>
    <source>
        <strain evidence="2 3">DSM 27163</strain>
    </source>
</reference>
<evidence type="ECO:0000313" key="2">
    <source>
        <dbReference type="EMBL" id="MBB5708579.1"/>
    </source>
</evidence>
<gene>
    <name evidence="2" type="ORF">FHR21_003972</name>
</gene>
<dbReference type="SMART" id="SM00953">
    <property type="entry name" value="RES"/>
    <property type="match status" value="1"/>
</dbReference>
<feature type="domain" description="RES" evidence="1">
    <location>
        <begin position="31"/>
        <end position="168"/>
    </location>
</feature>
<evidence type="ECO:0000313" key="3">
    <source>
        <dbReference type="Proteomes" id="UP000537161"/>
    </source>
</evidence>